<dbReference type="SUPFAM" id="SSF111126">
    <property type="entry name" value="Ligand-binding domain in the NO signalling and Golgi transport"/>
    <property type="match status" value="1"/>
</dbReference>
<protein>
    <recommendedName>
        <fullName evidence="3">DUF2507 domain-containing protein</fullName>
    </recommendedName>
</protein>
<comment type="caution">
    <text evidence="1">The sequence shown here is derived from an EMBL/GenBank/DDBJ whole genome shotgun (WGS) entry which is preliminary data.</text>
</comment>
<sequence length="143" mass="16920">MTESNNQQDVIDKQLQVPIFGYELIRDMLLPDLLGKDHTQIIYWAGKQLARKFPIDTHEDFTQFFREAGWGELEITEQSKYEVKFVIRGKMVERRLDLNKDATFQLEAGFLAEQIQRQKGKTAEAMEEQKKRKEIIITVQWDK</sequence>
<reference evidence="1 2" key="1">
    <citation type="submission" date="2021-10" db="EMBL/GenBank/DDBJ databases">
        <authorList>
            <person name="Criscuolo A."/>
        </authorList>
    </citation>
    <scope>NUCLEOTIDE SEQUENCE [LARGE SCALE GENOMIC DNA]</scope>
    <source>
        <strain evidence="2">CIP 111883</strain>
    </source>
</reference>
<accession>A0ABM8YI30</accession>
<dbReference type="RefSeq" id="WP_230499478.1">
    <property type="nucleotide sequence ID" value="NZ_CAKJTJ010000001.1"/>
</dbReference>
<keyword evidence="2" id="KW-1185">Reference proteome</keyword>
<organism evidence="1 2">
    <name type="scientific">Sutcliffiella rhizosphaerae</name>
    <dbReference type="NCBI Taxonomy" id="2880967"/>
    <lineage>
        <taxon>Bacteria</taxon>
        <taxon>Bacillati</taxon>
        <taxon>Bacillota</taxon>
        <taxon>Bacilli</taxon>
        <taxon>Bacillales</taxon>
        <taxon>Bacillaceae</taxon>
        <taxon>Sutcliffiella</taxon>
    </lineage>
</organism>
<evidence type="ECO:0008006" key="3">
    <source>
        <dbReference type="Google" id="ProtNLM"/>
    </source>
</evidence>
<dbReference type="InterPro" id="IPR024096">
    <property type="entry name" value="NO_sig/Golgi_transp_ligand-bd"/>
</dbReference>
<dbReference type="Pfam" id="PF10702">
    <property type="entry name" value="DUF2507"/>
    <property type="match status" value="1"/>
</dbReference>
<name>A0ABM8YI30_9BACI</name>
<dbReference type="PANTHER" id="PTHR35090">
    <property type="entry name" value="DNA-DIRECTED RNA POLYMERASE SUBUNIT I"/>
    <property type="match status" value="1"/>
</dbReference>
<dbReference type="EMBL" id="CAKJTJ010000001">
    <property type="protein sequence ID" value="CAG9619552.1"/>
    <property type="molecule type" value="Genomic_DNA"/>
</dbReference>
<evidence type="ECO:0000313" key="2">
    <source>
        <dbReference type="Proteomes" id="UP000789833"/>
    </source>
</evidence>
<proteinExistence type="predicted"/>
<dbReference type="InterPro" id="IPR019642">
    <property type="entry name" value="DUF2507"/>
</dbReference>
<evidence type="ECO:0000313" key="1">
    <source>
        <dbReference type="EMBL" id="CAG9619552.1"/>
    </source>
</evidence>
<dbReference type="Proteomes" id="UP000789833">
    <property type="component" value="Unassembled WGS sequence"/>
</dbReference>
<dbReference type="PANTHER" id="PTHR35090:SF1">
    <property type="entry name" value="SLR0144 PROTEIN"/>
    <property type="match status" value="1"/>
</dbReference>
<dbReference type="Gene3D" id="3.30.1380.20">
    <property type="entry name" value="Trafficking protein particle complex subunit 3"/>
    <property type="match status" value="1"/>
</dbReference>
<gene>
    <name evidence="1" type="primary">yslB</name>
    <name evidence="1" type="ORF">BACCIP111883_00320</name>
</gene>